<proteinExistence type="predicted"/>
<dbReference type="Proteomes" id="UP000299102">
    <property type="component" value="Unassembled WGS sequence"/>
</dbReference>
<organism evidence="2 3">
    <name type="scientific">Eumeta variegata</name>
    <name type="common">Bagworm moth</name>
    <name type="synonym">Eumeta japonica</name>
    <dbReference type="NCBI Taxonomy" id="151549"/>
    <lineage>
        <taxon>Eukaryota</taxon>
        <taxon>Metazoa</taxon>
        <taxon>Ecdysozoa</taxon>
        <taxon>Arthropoda</taxon>
        <taxon>Hexapoda</taxon>
        <taxon>Insecta</taxon>
        <taxon>Pterygota</taxon>
        <taxon>Neoptera</taxon>
        <taxon>Endopterygota</taxon>
        <taxon>Lepidoptera</taxon>
        <taxon>Glossata</taxon>
        <taxon>Ditrysia</taxon>
        <taxon>Tineoidea</taxon>
        <taxon>Psychidae</taxon>
        <taxon>Oiketicinae</taxon>
        <taxon>Eumeta</taxon>
    </lineage>
</organism>
<protein>
    <submittedName>
        <fullName evidence="2">Uncharacterized protein</fullName>
    </submittedName>
</protein>
<comment type="caution">
    <text evidence="2">The sequence shown here is derived from an EMBL/GenBank/DDBJ whole genome shotgun (WGS) entry which is preliminary data.</text>
</comment>
<feature type="region of interest" description="Disordered" evidence="1">
    <location>
        <begin position="172"/>
        <end position="191"/>
    </location>
</feature>
<reference evidence="2 3" key="1">
    <citation type="journal article" date="2019" name="Commun. Biol.">
        <title>The bagworm genome reveals a unique fibroin gene that provides high tensile strength.</title>
        <authorList>
            <person name="Kono N."/>
            <person name="Nakamura H."/>
            <person name="Ohtoshi R."/>
            <person name="Tomita M."/>
            <person name="Numata K."/>
            <person name="Arakawa K."/>
        </authorList>
    </citation>
    <scope>NUCLEOTIDE SEQUENCE [LARGE SCALE GENOMIC DNA]</scope>
</reference>
<keyword evidence="3" id="KW-1185">Reference proteome</keyword>
<name>A0A4C2AHU6_EUMVA</name>
<dbReference type="EMBL" id="BGZK01003174">
    <property type="protein sequence ID" value="GBP98584.1"/>
    <property type="molecule type" value="Genomic_DNA"/>
</dbReference>
<evidence type="ECO:0000256" key="1">
    <source>
        <dbReference type="SAM" id="MobiDB-lite"/>
    </source>
</evidence>
<evidence type="ECO:0000313" key="3">
    <source>
        <dbReference type="Proteomes" id="UP000299102"/>
    </source>
</evidence>
<accession>A0A4C2AHU6</accession>
<evidence type="ECO:0000313" key="2">
    <source>
        <dbReference type="EMBL" id="GBP98584.1"/>
    </source>
</evidence>
<dbReference type="AlphaFoldDB" id="A0A4C2AHU6"/>
<gene>
    <name evidence="2" type="ORF">EVAR_100783_1</name>
</gene>
<sequence>MVLTQPSAALRDIAWLRGSRACEPSESGWSSLPMGTRNSRGVTSALPASREGIRYLTEGDRADGRERGGVDHRNSHSLGGTCYFTSAFCESVVFQRSSQLILRCGRVGHGAISAATQTPRYLCNMWPNISPNDFKWRCVVSLEDLKEADNNQRVLEICWFSTASFVASTSKRRATRSATAREQHYETNGVRGPRARRLRRRGTPTLSLTYWTDASIGLKQTPRSKVPVSARLRFGDRGVGGATGERRMRRCRETISR</sequence>